<dbReference type="InterPro" id="IPR013703">
    <property type="entry name" value="Peptidase_S49_N_proteobac"/>
</dbReference>
<evidence type="ECO:0000256" key="11">
    <source>
        <dbReference type="SAM" id="Phobius"/>
    </source>
</evidence>
<feature type="compositionally biased region" description="Basic and acidic residues" evidence="10">
    <location>
        <begin position="71"/>
        <end position="102"/>
    </location>
</feature>
<evidence type="ECO:0000256" key="5">
    <source>
        <dbReference type="ARBA" id="ARBA00022692"/>
    </source>
</evidence>
<comment type="caution">
    <text evidence="14">The sequence shown here is derived from an EMBL/GenBank/DDBJ whole genome shotgun (WGS) entry which is preliminary data.</text>
</comment>
<evidence type="ECO:0000256" key="6">
    <source>
        <dbReference type="ARBA" id="ARBA00022801"/>
    </source>
</evidence>
<dbReference type="PANTHER" id="PTHR42987">
    <property type="entry name" value="PEPTIDASE S49"/>
    <property type="match status" value="1"/>
</dbReference>
<evidence type="ECO:0000259" key="13">
    <source>
        <dbReference type="Pfam" id="PF08496"/>
    </source>
</evidence>
<evidence type="ECO:0000256" key="9">
    <source>
        <dbReference type="ARBA" id="ARBA00023136"/>
    </source>
</evidence>
<sequence>MEFLSEYGMFLLKAITIVVAILVVVGAAANASQKHKKHTEGSFEVNNLSDEIEEIKDDLLKEIMSEEDYKALQKEKKKKEKEEAKQKKKEEKAAKKAKKSDSSTDSDDSEESEDEKSRIFVLNFDGDVEASGVENLREEISAVITAAEEGDTVLLRLESPGGMVHSYGLAASQLTRLREAKLKLVIAVDQVAASGGYMMACVADEIIAAPFAVVGSIGVVAELPNFHRLLKNNYVDYEQHTAGEYKRTLTMFAENTDAAREKFKEELQETHDLFKEFITVNRPALDIDKVATGEHWYGTTALKLGLIDKIQTSDDYILHNAKDNEVFEINYEIKKPLAERLSLSIQGAVEKGFLAVWKKSIESRLFKS</sequence>
<dbReference type="InterPro" id="IPR047272">
    <property type="entry name" value="S49_SppA_C"/>
</dbReference>
<keyword evidence="15" id="KW-1185">Reference proteome</keyword>
<keyword evidence="3" id="KW-1003">Cell membrane</keyword>
<evidence type="ECO:0000256" key="7">
    <source>
        <dbReference type="ARBA" id="ARBA00022825"/>
    </source>
</evidence>
<dbReference type="EC" id="3.4.21.-" evidence="14"/>
<dbReference type="CDD" id="cd07023">
    <property type="entry name" value="S49_Sppa_N_C"/>
    <property type="match status" value="1"/>
</dbReference>
<dbReference type="NCBIfam" id="NF008745">
    <property type="entry name" value="PRK11778.1"/>
    <property type="match status" value="1"/>
</dbReference>
<proteinExistence type="inferred from homology"/>
<dbReference type="PANTHER" id="PTHR42987:SF4">
    <property type="entry name" value="PROTEASE SOHB-RELATED"/>
    <property type="match status" value="1"/>
</dbReference>
<dbReference type="InterPro" id="IPR029045">
    <property type="entry name" value="ClpP/crotonase-like_dom_sf"/>
</dbReference>
<dbReference type="Pfam" id="PF01343">
    <property type="entry name" value="Peptidase_S49"/>
    <property type="match status" value="1"/>
</dbReference>
<keyword evidence="4 14" id="KW-0645">Protease</keyword>
<keyword evidence="7" id="KW-0720">Serine protease</keyword>
<feature type="domain" description="Peptidase S49 N-terminal proteobacteria" evidence="13">
    <location>
        <begin position="2"/>
        <end position="174"/>
    </location>
</feature>
<keyword evidence="9 11" id="KW-0472">Membrane</keyword>
<keyword evidence="6 14" id="KW-0378">Hydrolase</keyword>
<evidence type="ECO:0000256" key="10">
    <source>
        <dbReference type="SAM" id="MobiDB-lite"/>
    </source>
</evidence>
<dbReference type="RefSeq" id="WP_142942202.1">
    <property type="nucleotide sequence ID" value="NZ_VIKR01000002.1"/>
</dbReference>
<keyword evidence="8 11" id="KW-1133">Transmembrane helix</keyword>
<evidence type="ECO:0000259" key="12">
    <source>
        <dbReference type="Pfam" id="PF01343"/>
    </source>
</evidence>
<feature type="domain" description="Peptidase S49" evidence="12">
    <location>
        <begin position="177"/>
        <end position="325"/>
    </location>
</feature>
<comment type="similarity">
    <text evidence="2">Belongs to the peptidase S49 family.</text>
</comment>
<evidence type="ECO:0000256" key="1">
    <source>
        <dbReference type="ARBA" id="ARBA00004236"/>
    </source>
</evidence>
<evidence type="ECO:0000256" key="3">
    <source>
        <dbReference type="ARBA" id="ARBA00022475"/>
    </source>
</evidence>
<keyword evidence="5 11" id="KW-0812">Transmembrane</keyword>
<protein>
    <submittedName>
        <fullName evidence="14">Protease SohB</fullName>
        <ecNumber evidence="14">3.4.21.-</ecNumber>
    </submittedName>
</protein>
<feature type="transmembrane region" description="Helical" evidence="11">
    <location>
        <begin position="7"/>
        <end position="29"/>
    </location>
</feature>
<dbReference type="Gene3D" id="6.20.330.10">
    <property type="match status" value="1"/>
</dbReference>
<name>A0A545TED8_9GAMM</name>
<reference evidence="14 15" key="1">
    <citation type="submission" date="2019-06" db="EMBL/GenBank/DDBJ databases">
        <title>Draft genome of Aliikangiella marina GYP-15.</title>
        <authorList>
            <person name="Wang G."/>
        </authorList>
    </citation>
    <scope>NUCLEOTIDE SEQUENCE [LARGE SCALE GENOMIC DNA]</scope>
    <source>
        <strain evidence="14 15">GYP-15</strain>
    </source>
</reference>
<dbReference type="SUPFAM" id="SSF52096">
    <property type="entry name" value="ClpP/crotonase"/>
    <property type="match status" value="1"/>
</dbReference>
<evidence type="ECO:0000313" key="15">
    <source>
        <dbReference type="Proteomes" id="UP000317839"/>
    </source>
</evidence>
<feature type="compositionally biased region" description="Acidic residues" evidence="10">
    <location>
        <begin position="104"/>
        <end position="114"/>
    </location>
</feature>
<evidence type="ECO:0000256" key="2">
    <source>
        <dbReference type="ARBA" id="ARBA00008683"/>
    </source>
</evidence>
<dbReference type="Proteomes" id="UP000317839">
    <property type="component" value="Unassembled WGS sequence"/>
</dbReference>
<dbReference type="GO" id="GO:0006508">
    <property type="term" value="P:proteolysis"/>
    <property type="evidence" value="ECO:0007669"/>
    <property type="project" value="UniProtKB-KW"/>
</dbReference>
<accession>A0A545TED8</accession>
<organism evidence="14 15">
    <name type="scientific">Aliikangiella marina</name>
    <dbReference type="NCBI Taxonomy" id="1712262"/>
    <lineage>
        <taxon>Bacteria</taxon>
        <taxon>Pseudomonadati</taxon>
        <taxon>Pseudomonadota</taxon>
        <taxon>Gammaproteobacteria</taxon>
        <taxon>Oceanospirillales</taxon>
        <taxon>Pleioneaceae</taxon>
        <taxon>Aliikangiella</taxon>
    </lineage>
</organism>
<comment type="subcellular location">
    <subcellularLocation>
        <location evidence="1">Cell membrane</location>
    </subcellularLocation>
</comment>
<dbReference type="EMBL" id="VIKR01000002">
    <property type="protein sequence ID" value="TQV75588.1"/>
    <property type="molecule type" value="Genomic_DNA"/>
</dbReference>
<feature type="region of interest" description="Disordered" evidence="10">
    <location>
        <begin position="71"/>
        <end position="116"/>
    </location>
</feature>
<dbReference type="InterPro" id="IPR002142">
    <property type="entry name" value="Peptidase_S49"/>
</dbReference>
<gene>
    <name evidence="14" type="primary">sohB</name>
    <name evidence="14" type="ORF">FLL45_11790</name>
</gene>
<evidence type="ECO:0000313" key="14">
    <source>
        <dbReference type="EMBL" id="TQV75588.1"/>
    </source>
</evidence>
<dbReference type="Pfam" id="PF08496">
    <property type="entry name" value="Peptidase_S49_N"/>
    <property type="match status" value="1"/>
</dbReference>
<dbReference type="GO" id="GO:0004252">
    <property type="term" value="F:serine-type endopeptidase activity"/>
    <property type="evidence" value="ECO:0007669"/>
    <property type="project" value="InterPro"/>
</dbReference>
<evidence type="ECO:0000256" key="8">
    <source>
        <dbReference type="ARBA" id="ARBA00022989"/>
    </source>
</evidence>
<dbReference type="AlphaFoldDB" id="A0A545TED8"/>
<evidence type="ECO:0000256" key="4">
    <source>
        <dbReference type="ARBA" id="ARBA00022670"/>
    </source>
</evidence>
<dbReference type="Gene3D" id="3.90.226.10">
    <property type="entry name" value="2-enoyl-CoA Hydratase, Chain A, domain 1"/>
    <property type="match status" value="1"/>
</dbReference>
<dbReference type="OrthoDB" id="5614232at2"/>
<dbReference type="GO" id="GO:0005886">
    <property type="term" value="C:plasma membrane"/>
    <property type="evidence" value="ECO:0007669"/>
    <property type="project" value="UniProtKB-SubCell"/>
</dbReference>